<sequence length="117" mass="12301">MLSSALCACPMAQTSPVPPFFLCFFRQVPDEEARQNGQSRCSRGLPKPPRLPPAARFGSCPPASNSDGLSIAHRSQSPELLRLAAAVSPPRLSVHLSPPPPAVPLPPHAGIPGSRPP</sequence>
<dbReference type="AlphaFoldDB" id="A0AA35PW66"/>
<reference evidence="2" key="1">
    <citation type="submission" date="2022-12" db="EMBL/GenBank/DDBJ databases">
        <authorList>
            <person name="Alioto T."/>
            <person name="Alioto T."/>
            <person name="Gomez Garrido J."/>
        </authorList>
    </citation>
    <scope>NUCLEOTIDE SEQUENCE</scope>
</reference>
<feature type="region of interest" description="Disordered" evidence="1">
    <location>
        <begin position="33"/>
        <end position="74"/>
    </location>
</feature>
<gene>
    <name evidence="2" type="ORF">PODLI_1B021452</name>
</gene>
<dbReference type="Proteomes" id="UP001178461">
    <property type="component" value="Chromosome 18"/>
</dbReference>
<name>A0AA35PW66_9SAUR</name>
<protein>
    <submittedName>
        <fullName evidence="2">Uncharacterized protein</fullName>
    </submittedName>
</protein>
<proteinExistence type="predicted"/>
<evidence type="ECO:0000313" key="3">
    <source>
        <dbReference type="Proteomes" id="UP001178461"/>
    </source>
</evidence>
<dbReference type="EMBL" id="OX395144">
    <property type="protein sequence ID" value="CAI5799042.1"/>
    <property type="molecule type" value="Genomic_DNA"/>
</dbReference>
<feature type="compositionally biased region" description="Pro residues" evidence="1">
    <location>
        <begin position="97"/>
        <end position="117"/>
    </location>
</feature>
<organism evidence="2 3">
    <name type="scientific">Podarcis lilfordi</name>
    <name type="common">Lilford's wall lizard</name>
    <dbReference type="NCBI Taxonomy" id="74358"/>
    <lineage>
        <taxon>Eukaryota</taxon>
        <taxon>Metazoa</taxon>
        <taxon>Chordata</taxon>
        <taxon>Craniata</taxon>
        <taxon>Vertebrata</taxon>
        <taxon>Euteleostomi</taxon>
        <taxon>Lepidosauria</taxon>
        <taxon>Squamata</taxon>
        <taxon>Bifurcata</taxon>
        <taxon>Unidentata</taxon>
        <taxon>Episquamata</taxon>
        <taxon>Laterata</taxon>
        <taxon>Lacertibaenia</taxon>
        <taxon>Lacertidae</taxon>
        <taxon>Podarcis</taxon>
    </lineage>
</organism>
<feature type="compositionally biased region" description="Polar residues" evidence="1">
    <location>
        <begin position="62"/>
        <end position="74"/>
    </location>
</feature>
<evidence type="ECO:0000256" key="1">
    <source>
        <dbReference type="SAM" id="MobiDB-lite"/>
    </source>
</evidence>
<evidence type="ECO:0000313" key="2">
    <source>
        <dbReference type="EMBL" id="CAI5799042.1"/>
    </source>
</evidence>
<accession>A0AA35PW66</accession>
<keyword evidence="3" id="KW-1185">Reference proteome</keyword>
<feature type="region of interest" description="Disordered" evidence="1">
    <location>
        <begin position="91"/>
        <end position="117"/>
    </location>
</feature>